<protein>
    <submittedName>
        <fullName evidence="2">Uncharacterized protein</fullName>
    </submittedName>
</protein>
<reference evidence="2 3" key="1">
    <citation type="journal article" date="2005" name="Arch. Microbiol.">
        <title>The genome sequence of an anaerobic aromatic-degrading denitrifying bacterium, strain EbN1.</title>
        <authorList>
            <person name="Rabus R."/>
            <person name="Kube M."/>
            <person name="Heider J."/>
            <person name="Beck A."/>
            <person name="Heitmann K."/>
            <person name="Widdel F."/>
            <person name="Reinhardt R."/>
        </authorList>
    </citation>
    <scope>NUCLEOTIDE SEQUENCE [LARGE SCALE GENOMIC DNA]</scope>
    <source>
        <strain evidence="2 3">EbN1</strain>
    </source>
</reference>
<feature type="region of interest" description="Disordered" evidence="1">
    <location>
        <begin position="177"/>
        <end position="202"/>
    </location>
</feature>
<evidence type="ECO:0000313" key="3">
    <source>
        <dbReference type="Proteomes" id="UP000006552"/>
    </source>
</evidence>
<proteinExistence type="predicted"/>
<evidence type="ECO:0000313" key="2">
    <source>
        <dbReference type="EMBL" id="CAI10141.1"/>
    </source>
</evidence>
<name>Q5NXS3_AROAE</name>
<dbReference type="HOGENOM" id="CLU_1352325_0_0_4"/>
<organism evidence="2 3">
    <name type="scientific">Aromatoleum aromaticum (strain DSM 19018 / LMG 30748 / EbN1)</name>
    <name type="common">Azoarcus sp. (strain EbN1)</name>
    <dbReference type="NCBI Taxonomy" id="76114"/>
    <lineage>
        <taxon>Bacteria</taxon>
        <taxon>Pseudomonadati</taxon>
        <taxon>Pseudomonadota</taxon>
        <taxon>Betaproteobacteria</taxon>
        <taxon>Rhodocyclales</taxon>
        <taxon>Rhodocyclaceae</taxon>
        <taxon>Aromatoleum</taxon>
    </lineage>
</organism>
<sequence length="202" mass="23082">MLEFRRKVVFEFPHEFLHIACRLEAPAEPHPVGDRHFRPAEQRPALAQVGRRGFDEDRLHRHFRAACDQPDTAHQWVHRQSSRARSFRKDQQVTSGGQVFGRAHDHAQRRIVADVTCKACACAEENVVHQPRLHDARDVGQARDHHHGVEQARMVRGENQRLLPAQRIEFAQIEAARTDQGQEAQIAVEDPADHASPEPPPE</sequence>
<accession>Q5NXS3</accession>
<dbReference type="AlphaFoldDB" id="Q5NXS3"/>
<dbReference type="EMBL" id="CR555306">
    <property type="protein sequence ID" value="CAI10141.1"/>
    <property type="molecule type" value="Genomic_DNA"/>
</dbReference>
<dbReference type="Proteomes" id="UP000006552">
    <property type="component" value="Chromosome"/>
</dbReference>
<evidence type="ECO:0000256" key="1">
    <source>
        <dbReference type="SAM" id="MobiDB-lite"/>
    </source>
</evidence>
<gene>
    <name evidence="2" type="ORF">ebA7077</name>
</gene>
<dbReference type="KEGG" id="eba:ebA7077"/>
<keyword evidence="3" id="KW-1185">Reference proteome</keyword>